<name>A0A9D4RAD0_DREPO</name>
<accession>A0A9D4RAD0</accession>
<feature type="chain" id="PRO_5038438632" description="ShKT domain-containing protein" evidence="1">
    <location>
        <begin position="20"/>
        <end position="55"/>
    </location>
</feature>
<keyword evidence="3" id="KW-1185">Reference proteome</keyword>
<keyword evidence="1" id="KW-0732">Signal</keyword>
<evidence type="ECO:0000256" key="1">
    <source>
        <dbReference type="SAM" id="SignalP"/>
    </source>
</evidence>
<comment type="caution">
    <text evidence="2">The sequence shown here is derived from an EMBL/GenBank/DDBJ whole genome shotgun (WGS) entry which is preliminary data.</text>
</comment>
<reference evidence="2" key="1">
    <citation type="journal article" date="2019" name="bioRxiv">
        <title>The Genome of the Zebra Mussel, Dreissena polymorpha: A Resource for Invasive Species Research.</title>
        <authorList>
            <person name="McCartney M.A."/>
            <person name="Auch B."/>
            <person name="Kono T."/>
            <person name="Mallez S."/>
            <person name="Zhang Y."/>
            <person name="Obille A."/>
            <person name="Becker A."/>
            <person name="Abrahante J.E."/>
            <person name="Garbe J."/>
            <person name="Badalamenti J.P."/>
            <person name="Herman A."/>
            <person name="Mangelson H."/>
            <person name="Liachko I."/>
            <person name="Sullivan S."/>
            <person name="Sone E.D."/>
            <person name="Koren S."/>
            <person name="Silverstein K.A.T."/>
            <person name="Beckman K.B."/>
            <person name="Gohl D.M."/>
        </authorList>
    </citation>
    <scope>NUCLEOTIDE SEQUENCE</scope>
    <source>
        <strain evidence="2">Duluth1</strain>
        <tissue evidence="2">Whole animal</tissue>
    </source>
</reference>
<sequence length="55" mass="6116">MEFFLLPGLLVLVVRYVIGDSCVEQNPFGCQSNHPAICRDELLATLMCPVTCKKC</sequence>
<protein>
    <recommendedName>
        <fullName evidence="4">ShKT domain-containing protein</fullName>
    </recommendedName>
</protein>
<evidence type="ECO:0000313" key="3">
    <source>
        <dbReference type="Proteomes" id="UP000828390"/>
    </source>
</evidence>
<organism evidence="2 3">
    <name type="scientific">Dreissena polymorpha</name>
    <name type="common">Zebra mussel</name>
    <name type="synonym">Mytilus polymorpha</name>
    <dbReference type="NCBI Taxonomy" id="45954"/>
    <lineage>
        <taxon>Eukaryota</taxon>
        <taxon>Metazoa</taxon>
        <taxon>Spiralia</taxon>
        <taxon>Lophotrochozoa</taxon>
        <taxon>Mollusca</taxon>
        <taxon>Bivalvia</taxon>
        <taxon>Autobranchia</taxon>
        <taxon>Heteroconchia</taxon>
        <taxon>Euheterodonta</taxon>
        <taxon>Imparidentia</taxon>
        <taxon>Neoheterodontei</taxon>
        <taxon>Myida</taxon>
        <taxon>Dreissenoidea</taxon>
        <taxon>Dreissenidae</taxon>
        <taxon>Dreissena</taxon>
    </lineage>
</organism>
<dbReference type="Proteomes" id="UP000828390">
    <property type="component" value="Unassembled WGS sequence"/>
</dbReference>
<evidence type="ECO:0008006" key="4">
    <source>
        <dbReference type="Google" id="ProtNLM"/>
    </source>
</evidence>
<feature type="non-terminal residue" evidence="2">
    <location>
        <position position="55"/>
    </location>
</feature>
<evidence type="ECO:0000313" key="2">
    <source>
        <dbReference type="EMBL" id="KAH3859442.1"/>
    </source>
</evidence>
<proteinExistence type="predicted"/>
<dbReference type="EMBL" id="JAIWYP010000003">
    <property type="protein sequence ID" value="KAH3859442.1"/>
    <property type="molecule type" value="Genomic_DNA"/>
</dbReference>
<feature type="signal peptide" evidence="1">
    <location>
        <begin position="1"/>
        <end position="19"/>
    </location>
</feature>
<reference evidence="2" key="2">
    <citation type="submission" date="2020-11" db="EMBL/GenBank/DDBJ databases">
        <authorList>
            <person name="McCartney M.A."/>
            <person name="Auch B."/>
            <person name="Kono T."/>
            <person name="Mallez S."/>
            <person name="Becker A."/>
            <person name="Gohl D.M."/>
            <person name="Silverstein K.A.T."/>
            <person name="Koren S."/>
            <person name="Bechman K.B."/>
            <person name="Herman A."/>
            <person name="Abrahante J.E."/>
            <person name="Garbe J."/>
        </authorList>
    </citation>
    <scope>NUCLEOTIDE SEQUENCE</scope>
    <source>
        <strain evidence="2">Duluth1</strain>
        <tissue evidence="2">Whole animal</tissue>
    </source>
</reference>
<dbReference type="AlphaFoldDB" id="A0A9D4RAD0"/>
<gene>
    <name evidence="2" type="ORF">DPMN_102256</name>
</gene>